<protein>
    <submittedName>
        <fullName evidence="2">DNA damage-inducible protein D</fullName>
    </submittedName>
</protein>
<evidence type="ECO:0000259" key="1">
    <source>
        <dbReference type="Pfam" id="PF02498"/>
    </source>
</evidence>
<proteinExistence type="predicted"/>
<dbReference type="AlphaFoldDB" id="A0A1F6Y7L5"/>
<dbReference type="EMBL" id="MFVL01000001">
    <property type="protein sequence ID" value="OGJ02329.1"/>
    <property type="molecule type" value="Genomic_DNA"/>
</dbReference>
<sequence>MSKELNITGPNREFESIKHIDENNIEFWTARELFPLLGYSRWESFEEVIGRARKSALNSGQIVENHFRDLTKMVDIGSNTKRAIKDWKLDRYACYLIAQNGDSKIPQIALAQTYFTVQTRRQEIFDKLSDAEKRIFVREEVTSENKKLFKTAKQAGVSNFGLFNDAGYKGLYGASLSDVEFKKGIKKGELLDRAGSTELAANLFRITQTDEKINKDKIKGDFEARKTHFMVGGKVRQTIKDIGGELPENLKSEKHIKDVRKDIKLLQKQDKKLLLKAKRK</sequence>
<feature type="domain" description="Bro-N" evidence="1">
    <location>
        <begin position="17"/>
        <end position="110"/>
    </location>
</feature>
<organism evidence="2 3">
    <name type="scientific">Candidatus Nomurabacteria bacterium RIFCSPLOWO2_02_FULL_40_67</name>
    <dbReference type="NCBI Taxonomy" id="1801787"/>
    <lineage>
        <taxon>Bacteria</taxon>
        <taxon>Candidatus Nomuraibacteriota</taxon>
    </lineage>
</organism>
<dbReference type="NCBIfam" id="NF008573">
    <property type="entry name" value="PRK11525.1"/>
    <property type="match status" value="1"/>
</dbReference>
<dbReference type="Pfam" id="PF02498">
    <property type="entry name" value="Bro-N"/>
    <property type="match status" value="1"/>
</dbReference>
<dbReference type="InterPro" id="IPR003497">
    <property type="entry name" value="BRO_N_domain"/>
</dbReference>
<accession>A0A1F6Y7L5</accession>
<name>A0A1F6Y7L5_9BACT</name>
<comment type="caution">
    <text evidence="2">The sequence shown here is derived from an EMBL/GenBank/DDBJ whole genome shotgun (WGS) entry which is preliminary data.</text>
</comment>
<dbReference type="Proteomes" id="UP000177693">
    <property type="component" value="Unassembled WGS sequence"/>
</dbReference>
<evidence type="ECO:0000313" key="3">
    <source>
        <dbReference type="Proteomes" id="UP000177693"/>
    </source>
</evidence>
<evidence type="ECO:0000313" key="2">
    <source>
        <dbReference type="EMBL" id="OGJ02329.1"/>
    </source>
</evidence>
<gene>
    <name evidence="2" type="ORF">A3I23_02940</name>
</gene>
<reference evidence="2 3" key="1">
    <citation type="journal article" date="2016" name="Nat. Commun.">
        <title>Thousands of microbial genomes shed light on interconnected biogeochemical processes in an aquifer system.</title>
        <authorList>
            <person name="Anantharaman K."/>
            <person name="Brown C.T."/>
            <person name="Hug L.A."/>
            <person name="Sharon I."/>
            <person name="Castelle C.J."/>
            <person name="Probst A.J."/>
            <person name="Thomas B.C."/>
            <person name="Singh A."/>
            <person name="Wilkins M.J."/>
            <person name="Karaoz U."/>
            <person name="Brodie E.L."/>
            <person name="Williams K.H."/>
            <person name="Hubbard S.S."/>
            <person name="Banfield J.F."/>
        </authorList>
    </citation>
    <scope>NUCLEOTIDE SEQUENCE [LARGE SCALE GENOMIC DNA]</scope>
</reference>